<keyword evidence="3 6" id="KW-0546">Nucleotide metabolism</keyword>
<dbReference type="PANTHER" id="PTHR15364">
    <property type="entry name" value="2'-DEOXYNUCLEOSIDE 5'-PHOSPHATE N-HYDROLASE 1"/>
    <property type="match status" value="1"/>
</dbReference>
<feature type="binding site" description="in other chain" evidence="6">
    <location>
        <position position="85"/>
    </location>
    <ligand>
        <name>substrate</name>
        <note>ligand shared between homodimeric partners</note>
    </ligand>
</feature>
<dbReference type="GO" id="GO:0009159">
    <property type="term" value="P:deoxyribonucleoside monophosphate catabolic process"/>
    <property type="evidence" value="ECO:0007669"/>
    <property type="project" value="InterPro"/>
</dbReference>
<keyword evidence="4 6" id="KW-0326">Glycosidase</keyword>
<dbReference type="InterPro" id="IPR051239">
    <property type="entry name" value="2'-dNMP_N-hydrolase"/>
</dbReference>
<dbReference type="EMBL" id="DXGK01000003">
    <property type="protein sequence ID" value="HIW69768.1"/>
    <property type="molecule type" value="Genomic_DNA"/>
</dbReference>
<dbReference type="GO" id="GO:0070694">
    <property type="term" value="F:5-hydroxymethyl-dUMP N-hydrolase activity"/>
    <property type="evidence" value="ECO:0007669"/>
    <property type="project" value="InterPro"/>
</dbReference>
<comment type="catalytic activity">
    <reaction evidence="5">
        <text>5-hydroxymethyl-dUMP + H2O = 5-hydroxymethyluracil + 2-deoxy-D-ribose 5-phosphate</text>
        <dbReference type="Rhea" id="RHEA:77099"/>
        <dbReference type="ChEBI" id="CHEBI:15377"/>
        <dbReference type="ChEBI" id="CHEBI:16964"/>
        <dbReference type="ChEBI" id="CHEBI:62877"/>
        <dbReference type="ChEBI" id="CHEBI:90409"/>
    </reaction>
    <physiologicalReaction direction="left-to-right" evidence="5">
        <dbReference type="Rhea" id="RHEA:77100"/>
    </physiologicalReaction>
</comment>
<organism evidence="8 9">
    <name type="scientific">Candidatus Limosilactobacillus merdipullorum</name>
    <dbReference type="NCBI Taxonomy" id="2838653"/>
    <lineage>
        <taxon>Bacteria</taxon>
        <taxon>Bacillati</taxon>
        <taxon>Bacillota</taxon>
        <taxon>Bacilli</taxon>
        <taxon>Lactobacillales</taxon>
        <taxon>Lactobacillaceae</taxon>
        <taxon>Limosilactobacillus</taxon>
    </lineage>
</organism>
<dbReference type="InterPro" id="IPR028607">
    <property type="entry name" value="DNPH1"/>
</dbReference>
<proteinExistence type="inferred from homology"/>
<dbReference type="Pfam" id="PF05014">
    <property type="entry name" value="Nuc_deoxyrib_tr"/>
    <property type="match status" value="1"/>
</dbReference>
<keyword evidence="7" id="KW-0175">Coiled coil</keyword>
<comment type="catalytic activity">
    <reaction evidence="6">
        <text>a pyrimidine 2'-deoxyribonucleoside 5'-phosphate + H2O = a pyrimidine nucleobase + 2-deoxy-D-ribose 5-phosphate</text>
        <dbReference type="Rhea" id="RHEA:57852"/>
        <dbReference type="ChEBI" id="CHEBI:15377"/>
        <dbReference type="ChEBI" id="CHEBI:26432"/>
        <dbReference type="ChEBI" id="CHEBI:62877"/>
        <dbReference type="ChEBI" id="CHEBI:142209"/>
    </reaction>
</comment>
<comment type="similarity">
    <text evidence="6">Belongs to the 2'-deoxynucleoside 5'-phosphate N-hydrolase 1 family.</text>
</comment>
<protein>
    <recommendedName>
        <fullName evidence="6">Putative 2'-deoxynucleoside 5'-phosphate N-hydrolase 1</fullName>
        <ecNumber evidence="6">3.2.2.-</ecNumber>
    </recommendedName>
</protein>
<sequence>MKIYFAAAIRGGREDRQLYQKLISFLKMNKHQQVLTEHIGSSQLISTRESKLSDKEIRDRDIDLLTQADLVIAETSQPSLGVGYELAQAEQQAKPVIILHRPGKSTLSAMINGTDYFKDKVHQYETLEDAKRVLNSELELVAKQIKNASEEK</sequence>
<reference evidence="8" key="2">
    <citation type="submission" date="2021-04" db="EMBL/GenBank/DDBJ databases">
        <authorList>
            <person name="Gilroy R."/>
        </authorList>
    </citation>
    <scope>NUCLEOTIDE SEQUENCE</scope>
    <source>
        <strain evidence="8">ChiHejej3B27-2180</strain>
    </source>
</reference>
<keyword evidence="2 6" id="KW-0378">Hydrolase</keyword>
<comment type="catalytic activity">
    <reaction evidence="6">
        <text>a purine 2'-deoxyribonucleoside 5'-phosphate + H2O = a purine nucleobase + 2-deoxy-D-ribose 5-phosphate</text>
        <dbReference type="Rhea" id="RHEA:51132"/>
        <dbReference type="ChEBI" id="CHEBI:15377"/>
        <dbReference type="ChEBI" id="CHEBI:26386"/>
        <dbReference type="ChEBI" id="CHEBI:62877"/>
        <dbReference type="ChEBI" id="CHEBI:142198"/>
    </reaction>
</comment>
<accession>A0A9D1QMX5</accession>
<dbReference type="AlphaFoldDB" id="A0A9D1QMX5"/>
<dbReference type="GO" id="GO:0009116">
    <property type="term" value="P:nucleoside metabolic process"/>
    <property type="evidence" value="ECO:0007669"/>
    <property type="project" value="UniProtKB-UniRule"/>
</dbReference>
<evidence type="ECO:0000256" key="3">
    <source>
        <dbReference type="ARBA" id="ARBA00023080"/>
    </source>
</evidence>
<evidence type="ECO:0000313" key="8">
    <source>
        <dbReference type="EMBL" id="HIW69768.1"/>
    </source>
</evidence>
<evidence type="ECO:0000256" key="5">
    <source>
        <dbReference type="ARBA" id="ARBA00047460"/>
    </source>
</evidence>
<dbReference type="SUPFAM" id="SSF52309">
    <property type="entry name" value="N-(deoxy)ribosyltransferase-like"/>
    <property type="match status" value="1"/>
</dbReference>
<dbReference type="Proteomes" id="UP000886878">
    <property type="component" value="Unassembled WGS sequence"/>
</dbReference>
<evidence type="ECO:0000313" key="9">
    <source>
        <dbReference type="Proteomes" id="UP000886878"/>
    </source>
</evidence>
<dbReference type="GO" id="GO:0009117">
    <property type="term" value="P:nucleotide metabolic process"/>
    <property type="evidence" value="ECO:0007669"/>
    <property type="project" value="UniProtKB-KW"/>
</dbReference>
<comment type="function">
    <text evidence="6">Catalyzes the cleavage of the N-glycosidic bond of deoxyribonucleoside 5'-monophosphates to yield deoxyribose 5-phosphate and a purine or pyrimidine base.</text>
</comment>
<dbReference type="PANTHER" id="PTHR15364:SF0">
    <property type="entry name" value="2'-DEOXYNUCLEOSIDE 5'-PHOSPHATE N-HYDROLASE 1"/>
    <property type="match status" value="1"/>
</dbReference>
<name>A0A9D1QMX5_9LACO</name>
<comment type="subunit">
    <text evidence="1 6">Monomer and homodimer.</text>
</comment>
<comment type="caution">
    <text evidence="6">Lacks conserved residue(s) required for the propagation of feature annotation.</text>
</comment>
<evidence type="ECO:0000256" key="4">
    <source>
        <dbReference type="ARBA" id="ARBA00023295"/>
    </source>
</evidence>
<evidence type="ECO:0000256" key="2">
    <source>
        <dbReference type="ARBA" id="ARBA00022801"/>
    </source>
</evidence>
<evidence type="ECO:0000256" key="1">
    <source>
        <dbReference type="ARBA" id="ARBA00011407"/>
    </source>
</evidence>
<dbReference type="InterPro" id="IPR007710">
    <property type="entry name" value="Nucleoside_deoxyribTrfase"/>
</dbReference>
<dbReference type="EC" id="3.2.2.-" evidence="6"/>
<reference evidence="8" key="1">
    <citation type="journal article" date="2021" name="PeerJ">
        <title>Extensive microbial diversity within the chicken gut microbiome revealed by metagenomics and culture.</title>
        <authorList>
            <person name="Gilroy R."/>
            <person name="Ravi A."/>
            <person name="Getino M."/>
            <person name="Pursley I."/>
            <person name="Horton D.L."/>
            <person name="Alikhan N.F."/>
            <person name="Baker D."/>
            <person name="Gharbi K."/>
            <person name="Hall N."/>
            <person name="Watson M."/>
            <person name="Adriaenssens E.M."/>
            <person name="Foster-Nyarko E."/>
            <person name="Jarju S."/>
            <person name="Secka A."/>
            <person name="Antonio M."/>
            <person name="Oren A."/>
            <person name="Chaudhuri R.R."/>
            <person name="La Ragione R."/>
            <person name="Hildebrand F."/>
            <person name="Pallen M.J."/>
        </authorList>
    </citation>
    <scope>NUCLEOTIDE SEQUENCE</scope>
    <source>
        <strain evidence="8">ChiHejej3B27-2180</strain>
    </source>
</reference>
<feature type="coiled-coil region" evidence="7">
    <location>
        <begin position="124"/>
        <end position="151"/>
    </location>
</feature>
<dbReference type="Gene3D" id="3.40.50.450">
    <property type="match status" value="1"/>
</dbReference>
<dbReference type="HAMAP" id="MF_03036">
    <property type="entry name" value="Nuc_phosphate_hydrolase"/>
    <property type="match status" value="1"/>
</dbReference>
<evidence type="ECO:0000256" key="6">
    <source>
        <dbReference type="HAMAP-Rule" id="MF_03036"/>
    </source>
</evidence>
<comment type="caution">
    <text evidence="8">The sequence shown here is derived from an EMBL/GenBank/DDBJ whole genome shotgun (WGS) entry which is preliminary data.</text>
</comment>
<evidence type="ECO:0000256" key="7">
    <source>
        <dbReference type="SAM" id="Coils"/>
    </source>
</evidence>
<gene>
    <name evidence="8" type="ORF">H9876_00060</name>
</gene>
<feature type="binding site" evidence="6">
    <location>
        <begin position="108"/>
        <end position="110"/>
    </location>
    <ligand>
        <name>substrate</name>
        <note>ligand shared between homodimeric partners</note>
    </ligand>
</feature>
<feature type="binding site" description="in other chain" evidence="6">
    <location>
        <position position="19"/>
    </location>
    <ligand>
        <name>substrate</name>
        <note>ligand shared between homodimeric partners</note>
    </ligand>
</feature>